<keyword evidence="2" id="KW-0969">Cilium</keyword>
<keyword evidence="7" id="KW-1185">Reference proteome</keyword>
<comment type="caution">
    <text evidence="6">The sequence shown here is derived from an EMBL/GenBank/DDBJ whole genome shotgun (WGS) entry which is preliminary data.</text>
</comment>
<dbReference type="InterPro" id="IPR043596">
    <property type="entry name" value="CFAP53/TCHP"/>
</dbReference>
<evidence type="ECO:0000256" key="4">
    <source>
        <dbReference type="SAM" id="Coils"/>
    </source>
</evidence>
<dbReference type="EMBL" id="JALLBG020000130">
    <property type="protein sequence ID" value="KAL3762846.1"/>
    <property type="molecule type" value="Genomic_DNA"/>
</dbReference>
<gene>
    <name evidence="6" type="ORF">ACHAWU_000993</name>
</gene>
<organism evidence="6 7">
    <name type="scientific">Discostella pseudostelligera</name>
    <dbReference type="NCBI Taxonomy" id="259834"/>
    <lineage>
        <taxon>Eukaryota</taxon>
        <taxon>Sar</taxon>
        <taxon>Stramenopiles</taxon>
        <taxon>Ochrophyta</taxon>
        <taxon>Bacillariophyta</taxon>
        <taxon>Coscinodiscophyceae</taxon>
        <taxon>Thalassiosirophycidae</taxon>
        <taxon>Stephanodiscales</taxon>
        <taxon>Stephanodiscaceae</taxon>
        <taxon>Discostella</taxon>
    </lineage>
</organism>
<evidence type="ECO:0008006" key="8">
    <source>
        <dbReference type="Google" id="ProtNLM"/>
    </source>
</evidence>
<protein>
    <recommendedName>
        <fullName evidence="8">Trichohyalin-plectin-homology domain-containing protein</fullName>
    </recommendedName>
</protein>
<feature type="coiled-coil region" evidence="4">
    <location>
        <begin position="241"/>
        <end position="303"/>
    </location>
</feature>
<reference evidence="6 7" key="1">
    <citation type="submission" date="2024-10" db="EMBL/GenBank/DDBJ databases">
        <title>Updated reference genomes for cyclostephanoid diatoms.</title>
        <authorList>
            <person name="Roberts W.R."/>
            <person name="Alverson A.J."/>
        </authorList>
    </citation>
    <scope>NUCLEOTIDE SEQUENCE [LARGE SCALE GENOMIC DNA]</scope>
    <source>
        <strain evidence="6 7">AJA232-27</strain>
    </source>
</reference>
<evidence type="ECO:0000313" key="6">
    <source>
        <dbReference type="EMBL" id="KAL3762846.1"/>
    </source>
</evidence>
<feature type="coiled-coil region" evidence="4">
    <location>
        <begin position="49"/>
        <end position="117"/>
    </location>
</feature>
<evidence type="ECO:0000256" key="3">
    <source>
        <dbReference type="ARBA" id="ARBA00023273"/>
    </source>
</evidence>
<feature type="coiled-coil region" evidence="4">
    <location>
        <begin position="436"/>
        <end position="484"/>
    </location>
</feature>
<accession>A0ABD3MLL5</accession>
<dbReference type="AlphaFoldDB" id="A0ABD3MLL5"/>
<evidence type="ECO:0000256" key="1">
    <source>
        <dbReference type="ARBA" id="ARBA00004138"/>
    </source>
</evidence>
<evidence type="ECO:0000256" key="5">
    <source>
        <dbReference type="SAM" id="MobiDB-lite"/>
    </source>
</evidence>
<feature type="region of interest" description="Disordered" evidence="5">
    <location>
        <begin position="1"/>
        <end position="30"/>
    </location>
</feature>
<sequence>MSASDLQRRRDQERALHETQSFLSKHQNTQRLHDWEQRTQQQIDQREVNTIAQKLLQREEEKLQQRQQELQSLYKNEMSCWNETRQRSMTVTQEERMEQIRARAYELKERREKERQAFVKECYERQWMESCDDLRALNSKAMLDRLTKDRKLIIKNKKRISEEQQKCQAKNVVVPSLTDENDGGTNERRRQLSLEYKRALDHQIQWKRSHAESLVMSKQLQEKDQLDQLAKLQELEKQSGRELIEKAKEDGEEMLQEMQQRSKERETRQSIERNQNRILLQHVMEEERRQIQMEQAKKELGREIASDFMQCLQDQAKEDERENDYIDRILNNEVERLAKLSDEKIAAEMEYKRQWMKEVSLNNNSFLIKIYSALITSNLIHPQVDASWQEQIRRKQIEAEKTRTVMEQEIADVQAALRREAEVEVAETENARAKRIETMMDNKQRIDARLADLNREQQEKYRVQEQIRNEEKAHQRRLEEKKKQFGVRDLI</sequence>
<name>A0ABD3MLL5_9STRA</name>
<evidence type="ECO:0000256" key="2">
    <source>
        <dbReference type="ARBA" id="ARBA00023069"/>
    </source>
</evidence>
<keyword evidence="4" id="KW-0175">Coiled coil</keyword>
<proteinExistence type="predicted"/>
<feature type="compositionally biased region" description="Basic and acidic residues" evidence="5">
    <location>
        <begin position="1"/>
        <end position="17"/>
    </location>
</feature>
<evidence type="ECO:0000313" key="7">
    <source>
        <dbReference type="Proteomes" id="UP001530293"/>
    </source>
</evidence>
<dbReference type="Proteomes" id="UP001530293">
    <property type="component" value="Unassembled WGS sequence"/>
</dbReference>
<comment type="subcellular location">
    <subcellularLocation>
        <location evidence="1">Cell projection</location>
        <location evidence="1">Cilium</location>
    </subcellularLocation>
</comment>
<keyword evidence="3" id="KW-0966">Cell projection</keyword>
<dbReference type="PANTHER" id="PTHR31183">
    <property type="entry name" value="TRICHOPLEIN KERATIN FILAMENT-BINDING PROTEIN FAMILY MEMBER"/>
    <property type="match status" value="1"/>
</dbReference>
<dbReference type="GO" id="GO:0005929">
    <property type="term" value="C:cilium"/>
    <property type="evidence" value="ECO:0007669"/>
    <property type="project" value="UniProtKB-SubCell"/>
</dbReference>
<dbReference type="PANTHER" id="PTHR31183:SF1">
    <property type="entry name" value="CILIA- AND FLAGELLA-ASSOCIATED PROTEIN 53"/>
    <property type="match status" value="1"/>
</dbReference>
<feature type="compositionally biased region" description="Polar residues" evidence="5">
    <location>
        <begin position="18"/>
        <end position="30"/>
    </location>
</feature>